<organism evidence="1 2">
    <name type="scientific">Auriscalpium vulgare</name>
    <dbReference type="NCBI Taxonomy" id="40419"/>
    <lineage>
        <taxon>Eukaryota</taxon>
        <taxon>Fungi</taxon>
        <taxon>Dikarya</taxon>
        <taxon>Basidiomycota</taxon>
        <taxon>Agaricomycotina</taxon>
        <taxon>Agaricomycetes</taxon>
        <taxon>Russulales</taxon>
        <taxon>Auriscalpiaceae</taxon>
        <taxon>Auriscalpium</taxon>
    </lineage>
</organism>
<keyword evidence="2" id="KW-1185">Reference proteome</keyword>
<evidence type="ECO:0000313" key="1">
    <source>
        <dbReference type="EMBL" id="KAI0041320.1"/>
    </source>
</evidence>
<reference evidence="1" key="1">
    <citation type="submission" date="2021-02" db="EMBL/GenBank/DDBJ databases">
        <authorList>
            <consortium name="DOE Joint Genome Institute"/>
            <person name="Ahrendt S."/>
            <person name="Looney B.P."/>
            <person name="Miyauchi S."/>
            <person name="Morin E."/>
            <person name="Drula E."/>
            <person name="Courty P.E."/>
            <person name="Chicoki N."/>
            <person name="Fauchery L."/>
            <person name="Kohler A."/>
            <person name="Kuo A."/>
            <person name="Labutti K."/>
            <person name="Pangilinan J."/>
            <person name="Lipzen A."/>
            <person name="Riley R."/>
            <person name="Andreopoulos W."/>
            <person name="He G."/>
            <person name="Johnson J."/>
            <person name="Barry K.W."/>
            <person name="Grigoriev I.V."/>
            <person name="Nagy L."/>
            <person name="Hibbett D."/>
            <person name="Henrissat B."/>
            <person name="Matheny P.B."/>
            <person name="Labbe J."/>
            <person name="Martin F."/>
        </authorList>
    </citation>
    <scope>NUCLEOTIDE SEQUENCE</scope>
    <source>
        <strain evidence="1">FP105234-sp</strain>
    </source>
</reference>
<comment type="caution">
    <text evidence="1">The sequence shown here is derived from an EMBL/GenBank/DDBJ whole genome shotgun (WGS) entry which is preliminary data.</text>
</comment>
<proteinExistence type="predicted"/>
<dbReference type="EMBL" id="MU276130">
    <property type="protein sequence ID" value="KAI0041320.1"/>
    <property type="molecule type" value="Genomic_DNA"/>
</dbReference>
<dbReference type="Proteomes" id="UP000814033">
    <property type="component" value="Unassembled WGS sequence"/>
</dbReference>
<protein>
    <submittedName>
        <fullName evidence="1">Uncharacterized protein</fullName>
    </submittedName>
</protein>
<accession>A0ACB8RB01</accession>
<sequence length="168" mass="19599">MRPSVFSKSMSELSQSMISNVSARSFISRVGETSRGISSMMRRRPPRRGFHLVQRDPLLTATTPFLHAARDLLSLTRVRPRRIQKRLGFEFVQPLVADMIERDPEKRPKIDEVVSRFAEIRKSLRTRKLRSRIVRRQEIGIVRFFRACGYLYRTTGYILTKKAPIPKP</sequence>
<name>A0ACB8RB01_9AGAM</name>
<gene>
    <name evidence="1" type="ORF">FA95DRAFT_710344</name>
</gene>
<evidence type="ECO:0000313" key="2">
    <source>
        <dbReference type="Proteomes" id="UP000814033"/>
    </source>
</evidence>
<reference evidence="1" key="2">
    <citation type="journal article" date="2022" name="New Phytol.">
        <title>Evolutionary transition to the ectomycorrhizal habit in the genomes of a hyperdiverse lineage of mushroom-forming fungi.</title>
        <authorList>
            <person name="Looney B."/>
            <person name="Miyauchi S."/>
            <person name="Morin E."/>
            <person name="Drula E."/>
            <person name="Courty P.E."/>
            <person name="Kohler A."/>
            <person name="Kuo A."/>
            <person name="LaButti K."/>
            <person name="Pangilinan J."/>
            <person name="Lipzen A."/>
            <person name="Riley R."/>
            <person name="Andreopoulos W."/>
            <person name="He G."/>
            <person name="Johnson J."/>
            <person name="Nolan M."/>
            <person name="Tritt A."/>
            <person name="Barry K.W."/>
            <person name="Grigoriev I.V."/>
            <person name="Nagy L.G."/>
            <person name="Hibbett D."/>
            <person name="Henrissat B."/>
            <person name="Matheny P.B."/>
            <person name="Labbe J."/>
            <person name="Martin F.M."/>
        </authorList>
    </citation>
    <scope>NUCLEOTIDE SEQUENCE</scope>
    <source>
        <strain evidence="1">FP105234-sp</strain>
    </source>
</reference>